<reference evidence="3" key="1">
    <citation type="submission" date="2010-08" db="EMBL/GenBank/DDBJ databases">
        <authorList>
            <consortium name="Caenorhabditis japonica Sequencing Consortium"/>
            <person name="Wilson R.K."/>
        </authorList>
    </citation>
    <scope>NUCLEOTIDE SEQUENCE [LARGE SCALE GENOMIC DNA]</scope>
    <source>
        <strain evidence="3">DF5081</strain>
    </source>
</reference>
<name>A0A8R1E4C9_CAEJA</name>
<evidence type="ECO:0000259" key="1">
    <source>
        <dbReference type="Pfam" id="PF17759"/>
    </source>
</evidence>
<reference evidence="2" key="2">
    <citation type="submission" date="2022-06" db="UniProtKB">
        <authorList>
            <consortium name="EnsemblMetazoa"/>
        </authorList>
    </citation>
    <scope>IDENTIFICATION</scope>
    <source>
        <strain evidence="2">DF5081</strain>
    </source>
</reference>
<organism evidence="2 3">
    <name type="scientific">Caenorhabditis japonica</name>
    <dbReference type="NCBI Taxonomy" id="281687"/>
    <lineage>
        <taxon>Eukaryota</taxon>
        <taxon>Metazoa</taxon>
        <taxon>Ecdysozoa</taxon>
        <taxon>Nematoda</taxon>
        <taxon>Chromadorea</taxon>
        <taxon>Rhabditida</taxon>
        <taxon>Rhabditina</taxon>
        <taxon>Rhabditomorpha</taxon>
        <taxon>Rhabditoidea</taxon>
        <taxon>Rhabditidae</taxon>
        <taxon>Peloderinae</taxon>
        <taxon>Caenorhabditis</taxon>
    </lineage>
</organism>
<dbReference type="GO" id="GO:0004826">
    <property type="term" value="F:phenylalanine-tRNA ligase activity"/>
    <property type="evidence" value="ECO:0007669"/>
    <property type="project" value="InterPro"/>
</dbReference>
<evidence type="ECO:0000313" key="3">
    <source>
        <dbReference type="Proteomes" id="UP000005237"/>
    </source>
</evidence>
<feature type="domain" description="Phenylalanyl tRNA synthetase beta chain core" evidence="1">
    <location>
        <begin position="28"/>
        <end position="74"/>
    </location>
</feature>
<dbReference type="GO" id="GO:0006432">
    <property type="term" value="P:phenylalanyl-tRNA aminoacylation"/>
    <property type="evidence" value="ECO:0007669"/>
    <property type="project" value="InterPro"/>
</dbReference>
<dbReference type="InterPro" id="IPR045060">
    <property type="entry name" value="Phe-tRNA-ligase_IIc_bsu"/>
</dbReference>
<proteinExistence type="predicted"/>
<dbReference type="Gene3D" id="3.30.930.10">
    <property type="entry name" value="Bira Bifunctional Protein, Domain 2"/>
    <property type="match status" value="1"/>
</dbReference>
<protein>
    <submittedName>
        <fullName evidence="2">tRNA_synthFbeta domain-containing protein</fullName>
    </submittedName>
</protein>
<dbReference type="PANTHER" id="PTHR10947">
    <property type="entry name" value="PHENYLALANYL-TRNA SYNTHETASE BETA CHAIN AND LEUCINE-RICH REPEAT-CONTAINING PROTEIN 47"/>
    <property type="match status" value="1"/>
</dbReference>
<dbReference type="Pfam" id="PF17759">
    <property type="entry name" value="tRNA_synthFbeta"/>
    <property type="match status" value="1"/>
</dbReference>
<dbReference type="Proteomes" id="UP000005237">
    <property type="component" value="Unassembled WGS sequence"/>
</dbReference>
<accession>A0A8R1E4C9</accession>
<dbReference type="InterPro" id="IPR041616">
    <property type="entry name" value="PheRS_beta_core"/>
</dbReference>
<dbReference type="GO" id="GO:0009328">
    <property type="term" value="C:phenylalanine-tRNA ligase complex"/>
    <property type="evidence" value="ECO:0007669"/>
    <property type="project" value="TreeGrafter"/>
</dbReference>
<keyword evidence="3" id="KW-1185">Reference proteome</keyword>
<dbReference type="PANTHER" id="PTHR10947:SF0">
    <property type="entry name" value="PHENYLALANINE--TRNA LIGASE BETA SUBUNIT"/>
    <property type="match status" value="1"/>
</dbReference>
<dbReference type="EnsemblMetazoa" id="CJA19468.1">
    <property type="protein sequence ID" value="CJA19468.1"/>
    <property type="gene ID" value="WBGene00138673"/>
</dbReference>
<dbReference type="SUPFAM" id="SSF55681">
    <property type="entry name" value="Class II aaRS and biotin synthetases"/>
    <property type="match status" value="1"/>
</dbReference>
<sequence length="79" mass="8757">MTGKYLLNDFPKFQTDRSILRIFAEFFADPTYFPGRCAKIVGPKGVILGYIGALHPEVITSFGLTLPCGAVEFNVEPFL</sequence>
<dbReference type="AlphaFoldDB" id="A0A8R1E4C9"/>
<dbReference type="InterPro" id="IPR045864">
    <property type="entry name" value="aa-tRNA-synth_II/BPL/LPL"/>
</dbReference>
<evidence type="ECO:0000313" key="2">
    <source>
        <dbReference type="EnsemblMetazoa" id="CJA19468.1"/>
    </source>
</evidence>